<dbReference type="OrthoDB" id="4161723at2759"/>
<feature type="compositionally biased region" description="Basic and acidic residues" evidence="1">
    <location>
        <begin position="76"/>
        <end position="87"/>
    </location>
</feature>
<accession>A0A178D3Y7</accession>
<dbReference type="EMBL" id="LVCJ01000018">
    <property type="protein sequence ID" value="OAL36910.1"/>
    <property type="molecule type" value="Genomic_DNA"/>
</dbReference>
<feature type="compositionally biased region" description="Acidic residues" evidence="1">
    <location>
        <begin position="177"/>
        <end position="215"/>
    </location>
</feature>
<protein>
    <submittedName>
        <fullName evidence="2">Uncharacterized protein</fullName>
    </submittedName>
</protein>
<feature type="compositionally biased region" description="Acidic residues" evidence="1">
    <location>
        <begin position="235"/>
        <end position="264"/>
    </location>
</feature>
<keyword evidence="3" id="KW-1185">Reference proteome</keyword>
<name>A0A178D3Y7_9EURO</name>
<reference evidence="2 3" key="1">
    <citation type="submission" date="2016-03" db="EMBL/GenBank/DDBJ databases">
        <title>The draft genome sequence of Fonsecaea nubica causative agent of cutaneous subcutaneous infection in human host.</title>
        <authorList>
            <person name="Costa F."/>
            <person name="Sybren D.H."/>
            <person name="Raittz R.T."/>
            <person name="Weiss V.A."/>
            <person name="Leao A.C."/>
            <person name="Gomes R."/>
            <person name="De Souza E.M."/>
            <person name="Pedrosa F.O."/>
            <person name="Steffens M.B."/>
            <person name="Bombassaro A."/>
            <person name="Tadra-Sfeir M.Z."/>
            <person name="Moreno L.F."/>
            <person name="Najafzadeh M.J."/>
            <person name="Felipe M.S."/>
            <person name="Teixeira M."/>
            <person name="Sun J."/>
            <person name="Xi L."/>
            <person name="Castro M.A."/>
            <person name="Vicente V.A."/>
        </authorList>
    </citation>
    <scope>NUCLEOTIDE SEQUENCE [LARGE SCALE GENOMIC DNA]</scope>
    <source>
        <strain evidence="2 3">CBS 269.64</strain>
    </source>
</reference>
<proteinExistence type="predicted"/>
<sequence>MEPLLEKLPKTPPRREVLVLEREKEQRIRLNLRPYVPCELLSRAIFDYKDDGASPSLTEDDDWELSAFETENPHGNGKDHDTIHDASTDDELTDDESDKPANNDATRSSPVEVDCAEPVDNNTLRNNSTDKDPTDKDPTDKDPTDKDPTDKDPTDDDPTDDGRTVNGRTVNGPTDNDSTDDDLTDDETTDDDPTDDDPTDDDPTDDDPTGDDPTDDASVGPADTETSRNGSINDDSVDSADSDSPDGNSTEDDEADDDPSDDESVGSSGWEVKLSEPDFQEILLSEPYFPSRAQLEICLLLPTSIADFTREELEERDSLWDLVVLVGRDKYIGAMTCGEYITQTWPDTSSTLRLLIPLISRPSTRPMSEIDQVKVSLNENETQIHFRLVGARHKLAEICEAVAWVHAAVARTPSEKPHMVDFIVECRGNQTLSYCTRSVISPLINNLDCDTQCWLPLFPNTAVAIDCRRNLVCENSPLGLNISWDLLCFICGLEYEVDTETGFALYGQRSLVYPTRYLPTSESMQWHFQDLKEGELPPTGSFQGGERFNDLNECLTIGKDHLLGFWPEPLVTLGTEYNKDVDITKVRWTNPGDTETINDIYEKDGYTFGASISAPRLLSFNASMTYKIAHNRKNIYMSDFIGNMESIIDTPALVYSIQEGRAYVVPLISVVFHIGRVRAKVHKLSQYHVAPCEALANGGLAAFDAIRKSYQDPLAAKQPQNSKDGEVQVPYRVKDHLQSVYAALQVTVRQRSLLKRFFKEYLVGYELADIAHEYPSYNFKRHQLKDLVCWKPLVDEVHLVLFCEGLYDPIIRDPKSQAADGCVGRHRDTIPCGLDILTISFTCLRHLSRRYNEPGSAHEWVIEGCKWHSRHSKGLVFFECDHSHAQHCPKLQSLKSKGQKHARMPDYDNLAKYQNGAIAFEDEVGVGTKLKRLSNADRTQVELGKEWVVATVRQLRSAGDFEVALILTHLHHDRGESVGIREASIAADLLPILFDVLQGRAGTVEKDDLVRPNSRRGASGVWWAF</sequence>
<gene>
    <name evidence="2" type="ORF">AYO20_03679</name>
</gene>
<feature type="region of interest" description="Disordered" evidence="1">
    <location>
        <begin position="48"/>
        <end position="273"/>
    </location>
</feature>
<dbReference type="GeneID" id="34587100"/>
<comment type="caution">
    <text evidence="2">The sequence shown here is derived from an EMBL/GenBank/DDBJ whole genome shotgun (WGS) entry which is preliminary data.</text>
</comment>
<evidence type="ECO:0000313" key="3">
    <source>
        <dbReference type="Proteomes" id="UP000185904"/>
    </source>
</evidence>
<organism evidence="2 3">
    <name type="scientific">Fonsecaea nubica</name>
    <dbReference type="NCBI Taxonomy" id="856822"/>
    <lineage>
        <taxon>Eukaryota</taxon>
        <taxon>Fungi</taxon>
        <taxon>Dikarya</taxon>
        <taxon>Ascomycota</taxon>
        <taxon>Pezizomycotina</taxon>
        <taxon>Eurotiomycetes</taxon>
        <taxon>Chaetothyriomycetidae</taxon>
        <taxon>Chaetothyriales</taxon>
        <taxon>Herpotrichiellaceae</taxon>
        <taxon>Fonsecaea</taxon>
    </lineage>
</organism>
<dbReference type="AlphaFoldDB" id="A0A178D3Y7"/>
<dbReference type="Proteomes" id="UP000185904">
    <property type="component" value="Unassembled WGS sequence"/>
</dbReference>
<feature type="compositionally biased region" description="Acidic residues" evidence="1">
    <location>
        <begin position="88"/>
        <end position="97"/>
    </location>
</feature>
<evidence type="ECO:0000313" key="2">
    <source>
        <dbReference type="EMBL" id="OAL36910.1"/>
    </source>
</evidence>
<feature type="compositionally biased region" description="Basic and acidic residues" evidence="1">
    <location>
        <begin position="128"/>
        <end position="152"/>
    </location>
</feature>
<dbReference type="RefSeq" id="XP_022501922.1">
    <property type="nucleotide sequence ID" value="XM_022641979.1"/>
</dbReference>
<evidence type="ECO:0000256" key="1">
    <source>
        <dbReference type="SAM" id="MobiDB-lite"/>
    </source>
</evidence>